<evidence type="ECO:0000259" key="1">
    <source>
        <dbReference type="Pfam" id="PF02350"/>
    </source>
</evidence>
<dbReference type="PATRIC" id="fig|1698259.3.peg.1503"/>
<dbReference type="AlphaFoldDB" id="A0A133UB49"/>
<sequence length="387" mass="43847">MSEKPKLKVLKEGDLEDKISVLVGTRPSIVKMGPIIKELEKKDINSFVIHAGQHYSYNMDREFFEDLDLKEPEYLVESTKECEYHGEQTAEMLKGIEKVLLNEKPKVILVCGDANFNLAGALAGRKLRIKVGHVEAGLRSNDWRMPEEHNRVMIDHISDYLFAPTEEAKENALKDNVKGEVFVTGNTIVDAVNQNLKIAEEKSQILEKLGLTEESYFVITAHREENVDSKRNLSKLIETIEKIGENHQSSKIVYPVHPRTRKRLKEFELADRAESIDKLNLMEPLGYLDFLKLLKNARLVLTDSGGIQEESCIMQVPCVTLRENTERPETVEVGSNIVAGLEPSEVLKATEEMLSRERNWKNPFGEGTAAENIVKITTQSLTYKNKG</sequence>
<reference evidence="2 3" key="1">
    <citation type="journal article" date="2016" name="Sci. Rep.">
        <title>Metabolic traits of an uncultured archaeal lineage -MSBL1- from brine pools of the Red Sea.</title>
        <authorList>
            <person name="Mwirichia R."/>
            <person name="Alam I."/>
            <person name="Rashid M."/>
            <person name="Vinu M."/>
            <person name="Ba-Alawi W."/>
            <person name="Anthony Kamau A."/>
            <person name="Kamanda Ngugi D."/>
            <person name="Goker M."/>
            <person name="Klenk H.P."/>
            <person name="Bajic V."/>
            <person name="Stingl U."/>
        </authorList>
    </citation>
    <scope>NUCLEOTIDE SEQUENCE [LARGE SCALE GENOMIC DNA]</scope>
    <source>
        <strain evidence="2">SCGC-AAA259A05</strain>
    </source>
</reference>
<protein>
    <submittedName>
        <fullName evidence="2">UDP-N-acetylglucosamine 2-epimerase</fullName>
    </submittedName>
</protein>
<evidence type="ECO:0000313" key="2">
    <source>
        <dbReference type="EMBL" id="KXA91409.1"/>
    </source>
</evidence>
<dbReference type="Proteomes" id="UP000070163">
    <property type="component" value="Unassembled WGS sequence"/>
</dbReference>
<proteinExistence type="predicted"/>
<evidence type="ECO:0000313" key="3">
    <source>
        <dbReference type="Proteomes" id="UP000070163"/>
    </source>
</evidence>
<dbReference type="InterPro" id="IPR003331">
    <property type="entry name" value="UDP_GlcNAc_Epimerase_2_dom"/>
</dbReference>
<feature type="domain" description="UDP-N-acetylglucosamine 2-epimerase" evidence="1">
    <location>
        <begin position="38"/>
        <end position="376"/>
    </location>
</feature>
<name>A0A133UB49_9EURY</name>
<dbReference type="SUPFAM" id="SSF53756">
    <property type="entry name" value="UDP-Glycosyltransferase/glycogen phosphorylase"/>
    <property type="match status" value="1"/>
</dbReference>
<dbReference type="CDD" id="cd03786">
    <property type="entry name" value="GTB_UDP-GlcNAc_2-Epimerase"/>
    <property type="match status" value="1"/>
</dbReference>
<organism evidence="2 3">
    <name type="scientific">candidate division MSBL1 archaeon SCGC-AAA259A05</name>
    <dbReference type="NCBI Taxonomy" id="1698259"/>
    <lineage>
        <taxon>Archaea</taxon>
        <taxon>Methanobacteriati</taxon>
        <taxon>Methanobacteriota</taxon>
        <taxon>candidate division MSBL1</taxon>
    </lineage>
</organism>
<dbReference type="InterPro" id="IPR029767">
    <property type="entry name" value="WecB-like"/>
</dbReference>
<dbReference type="EMBL" id="LHXJ01000009">
    <property type="protein sequence ID" value="KXA91409.1"/>
    <property type="molecule type" value="Genomic_DNA"/>
</dbReference>
<dbReference type="Pfam" id="PF02350">
    <property type="entry name" value="Epimerase_2"/>
    <property type="match status" value="1"/>
</dbReference>
<dbReference type="PANTHER" id="PTHR43174">
    <property type="entry name" value="UDP-N-ACETYLGLUCOSAMINE 2-EPIMERASE"/>
    <property type="match status" value="1"/>
</dbReference>
<dbReference type="PANTHER" id="PTHR43174:SF1">
    <property type="entry name" value="UDP-N-ACETYLGLUCOSAMINE 2-EPIMERASE"/>
    <property type="match status" value="1"/>
</dbReference>
<keyword evidence="3" id="KW-1185">Reference proteome</keyword>
<gene>
    <name evidence="2" type="ORF">AKJ57_01205</name>
</gene>
<dbReference type="NCBIfam" id="TIGR00236">
    <property type="entry name" value="wecB"/>
    <property type="match status" value="1"/>
</dbReference>
<dbReference type="Gene3D" id="3.40.50.2000">
    <property type="entry name" value="Glycogen Phosphorylase B"/>
    <property type="match status" value="2"/>
</dbReference>
<accession>A0A133UB49</accession>
<comment type="caution">
    <text evidence="2">The sequence shown here is derived from an EMBL/GenBank/DDBJ whole genome shotgun (WGS) entry which is preliminary data.</text>
</comment>